<proteinExistence type="predicted"/>
<comment type="caution">
    <text evidence="1">The sequence shown here is derived from an EMBL/GenBank/DDBJ whole genome shotgun (WGS) entry which is preliminary data.</text>
</comment>
<accession>A0A077PV53</accession>
<reference evidence="1" key="1">
    <citation type="submission" date="2013-07" db="EMBL/GenBank/DDBJ databases">
        <title>Sub-species coevolution in mutualistic symbiosis.</title>
        <authorList>
            <person name="Murfin K."/>
            <person name="Klassen J."/>
            <person name="Lee M."/>
            <person name="Forst S."/>
            <person name="Stock P."/>
            <person name="Goodrich-Blair H."/>
        </authorList>
    </citation>
    <scope>NUCLEOTIDE SEQUENCE [LARGE SCALE GENOMIC DNA]</scope>
    <source>
        <strain evidence="1">Kraussei Becker Underwood</strain>
    </source>
</reference>
<organism evidence="1">
    <name type="scientific">Xenorhabdus bovienii str. kraussei Becker Underwood</name>
    <dbReference type="NCBI Taxonomy" id="1398204"/>
    <lineage>
        <taxon>Bacteria</taxon>
        <taxon>Pseudomonadati</taxon>
        <taxon>Pseudomonadota</taxon>
        <taxon>Gammaproteobacteria</taxon>
        <taxon>Enterobacterales</taxon>
        <taxon>Morganellaceae</taxon>
        <taxon>Xenorhabdus</taxon>
    </lineage>
</organism>
<dbReference type="EMBL" id="CBSZ010000220">
    <property type="protein sequence ID" value="CDH24557.1"/>
    <property type="molecule type" value="Genomic_DNA"/>
</dbReference>
<evidence type="ECO:0000313" key="1">
    <source>
        <dbReference type="EMBL" id="CDH24557.1"/>
    </source>
</evidence>
<gene>
    <name evidence="1" type="ORF">XBKB1_2970006</name>
</gene>
<protein>
    <submittedName>
        <fullName evidence="1">Uncharacterized protein</fullName>
    </submittedName>
</protein>
<dbReference type="Proteomes" id="UP000028493">
    <property type="component" value="Unassembled WGS sequence"/>
</dbReference>
<dbReference type="AlphaFoldDB" id="A0A077PV53"/>
<name>A0A077PV53_XENBV</name>
<dbReference type="HOGENOM" id="CLU_3159486_0_0_6"/>
<sequence length="48" mass="5188">MLSLDRQRITHAVHVTNVYTVSTKPGGGKVGFYAITSKLLASKPLPHP</sequence>